<dbReference type="EMBL" id="AHOP02000024">
    <property type="protein sequence ID" value="EMO41036.1"/>
    <property type="molecule type" value="Genomic_DNA"/>
</dbReference>
<accession>M6UE15</accession>
<comment type="caution">
    <text evidence="1">The sequence shown here is derived from an EMBL/GenBank/DDBJ whole genome shotgun (WGS) entry which is preliminary data.</text>
</comment>
<sequence>MSIHFSKTLLQKIVLYDLYVSCFIINRIQSSISIFKNKFFTILKSL</sequence>
<evidence type="ECO:0000313" key="1">
    <source>
        <dbReference type="EMBL" id="EMO41036.1"/>
    </source>
</evidence>
<organism evidence="1 2">
    <name type="scientific">Leptospira noguchii serovar Autumnalis str. ZUN142</name>
    <dbReference type="NCBI Taxonomy" id="1085540"/>
    <lineage>
        <taxon>Bacteria</taxon>
        <taxon>Pseudomonadati</taxon>
        <taxon>Spirochaetota</taxon>
        <taxon>Spirochaetia</taxon>
        <taxon>Leptospirales</taxon>
        <taxon>Leptospiraceae</taxon>
        <taxon>Leptospira</taxon>
    </lineage>
</organism>
<dbReference type="AlphaFoldDB" id="M6UE15"/>
<dbReference type="Proteomes" id="UP000012153">
    <property type="component" value="Unassembled WGS sequence"/>
</dbReference>
<evidence type="ECO:0000313" key="2">
    <source>
        <dbReference type="Proteomes" id="UP000012153"/>
    </source>
</evidence>
<protein>
    <submittedName>
        <fullName evidence="1">Uncharacterized protein</fullName>
    </submittedName>
</protein>
<reference evidence="1 2" key="1">
    <citation type="submission" date="2013-01" db="EMBL/GenBank/DDBJ databases">
        <authorList>
            <person name="Harkins D.M."/>
            <person name="Durkin A.S."/>
            <person name="Brinkac L.M."/>
            <person name="Haft D.H."/>
            <person name="Selengut J.D."/>
            <person name="Sanka R."/>
            <person name="DePew J."/>
            <person name="Purushe J."/>
            <person name="Matthias M.A."/>
            <person name="Vinetz J.M."/>
            <person name="Sutton G.G."/>
            <person name="Nierman W.C."/>
            <person name="Fouts D.E."/>
        </authorList>
    </citation>
    <scope>NUCLEOTIDE SEQUENCE [LARGE SCALE GENOMIC DNA]</scope>
    <source>
        <strain evidence="1 2">ZUN142</strain>
    </source>
</reference>
<gene>
    <name evidence="1" type="ORF">LEP1GSC186_4714</name>
</gene>
<name>M6UE15_9LEPT</name>
<proteinExistence type="predicted"/>